<dbReference type="Proteomes" id="UP001595616">
    <property type="component" value="Unassembled WGS sequence"/>
</dbReference>
<keyword evidence="9" id="KW-1185">Reference proteome</keyword>
<evidence type="ECO:0000256" key="3">
    <source>
        <dbReference type="ARBA" id="ARBA00022989"/>
    </source>
</evidence>
<dbReference type="RefSeq" id="WP_379838762.1">
    <property type="nucleotide sequence ID" value="NZ_JBHRYQ010000001.1"/>
</dbReference>
<feature type="domain" description="p-hydroxybenzoic acid efflux pump subunit AaeA-like beta-barrel" evidence="7">
    <location>
        <begin position="280"/>
        <end position="370"/>
    </location>
</feature>
<dbReference type="Pfam" id="PF25963">
    <property type="entry name" value="Beta-barrel_AAEA"/>
    <property type="match status" value="1"/>
</dbReference>
<dbReference type="Gene3D" id="2.40.30.170">
    <property type="match status" value="1"/>
</dbReference>
<keyword evidence="3" id="KW-1133">Transmembrane helix</keyword>
<dbReference type="EMBL" id="JBHRYQ010000001">
    <property type="protein sequence ID" value="MFC3811910.1"/>
    <property type="molecule type" value="Genomic_DNA"/>
</dbReference>
<evidence type="ECO:0000313" key="9">
    <source>
        <dbReference type="Proteomes" id="UP001595616"/>
    </source>
</evidence>
<dbReference type="InterPro" id="IPR050739">
    <property type="entry name" value="MFP"/>
</dbReference>
<evidence type="ECO:0000259" key="6">
    <source>
        <dbReference type="Pfam" id="PF25917"/>
    </source>
</evidence>
<proteinExistence type="predicted"/>
<dbReference type="PANTHER" id="PTHR30386:SF26">
    <property type="entry name" value="TRANSPORT PROTEIN COMB"/>
    <property type="match status" value="1"/>
</dbReference>
<dbReference type="Gene3D" id="2.40.50.100">
    <property type="match status" value="1"/>
</dbReference>
<dbReference type="Pfam" id="PF25917">
    <property type="entry name" value="BSH_RND"/>
    <property type="match status" value="1"/>
</dbReference>
<dbReference type="InterPro" id="IPR058634">
    <property type="entry name" value="AaeA-lik-b-barrel"/>
</dbReference>
<keyword evidence="5" id="KW-0175">Coiled coil</keyword>
<evidence type="ECO:0000259" key="7">
    <source>
        <dbReference type="Pfam" id="PF25963"/>
    </source>
</evidence>
<reference evidence="9" key="1">
    <citation type="journal article" date="2019" name="Int. J. Syst. Evol. Microbiol.">
        <title>The Global Catalogue of Microorganisms (GCM) 10K type strain sequencing project: providing services to taxonomists for standard genome sequencing and annotation.</title>
        <authorList>
            <consortium name="The Broad Institute Genomics Platform"/>
            <consortium name="The Broad Institute Genome Sequencing Center for Infectious Disease"/>
            <person name="Wu L."/>
            <person name="Ma J."/>
        </authorList>
    </citation>
    <scope>NUCLEOTIDE SEQUENCE [LARGE SCALE GENOMIC DNA]</scope>
    <source>
        <strain evidence="9">CECT 7956</strain>
    </source>
</reference>
<comment type="caution">
    <text evidence="8">The sequence shown here is derived from an EMBL/GenBank/DDBJ whole genome shotgun (WGS) entry which is preliminary data.</text>
</comment>
<evidence type="ECO:0000256" key="2">
    <source>
        <dbReference type="ARBA" id="ARBA00022692"/>
    </source>
</evidence>
<gene>
    <name evidence="8" type="ORF">ACFOOI_14700</name>
</gene>
<feature type="coiled-coil region" evidence="5">
    <location>
        <begin position="156"/>
        <end position="197"/>
    </location>
</feature>
<dbReference type="PANTHER" id="PTHR30386">
    <property type="entry name" value="MEMBRANE FUSION SUBUNIT OF EMRAB-TOLC MULTIDRUG EFFLUX PUMP"/>
    <property type="match status" value="1"/>
</dbReference>
<dbReference type="PRINTS" id="PR01490">
    <property type="entry name" value="RTXTOXIND"/>
</dbReference>
<organism evidence="8 9">
    <name type="scientific">Lacihabitans lacunae</name>
    <dbReference type="NCBI Taxonomy" id="1028214"/>
    <lineage>
        <taxon>Bacteria</taxon>
        <taxon>Pseudomonadati</taxon>
        <taxon>Bacteroidota</taxon>
        <taxon>Cytophagia</taxon>
        <taxon>Cytophagales</taxon>
        <taxon>Leadbetterellaceae</taxon>
        <taxon>Lacihabitans</taxon>
    </lineage>
</organism>
<feature type="domain" description="Multidrug resistance protein MdtA-like barrel-sandwich hybrid" evidence="6">
    <location>
        <begin position="52"/>
        <end position="274"/>
    </location>
</feature>
<protein>
    <submittedName>
        <fullName evidence="8">HlyD family secretion protein</fullName>
    </submittedName>
</protein>
<keyword evidence="2" id="KW-0812">Transmembrane</keyword>
<evidence type="ECO:0000313" key="8">
    <source>
        <dbReference type="EMBL" id="MFC3811910.1"/>
    </source>
</evidence>
<dbReference type="Gene3D" id="1.10.287.470">
    <property type="entry name" value="Helix hairpin bin"/>
    <property type="match status" value="2"/>
</dbReference>
<keyword evidence="4" id="KW-0472">Membrane</keyword>
<evidence type="ECO:0000256" key="1">
    <source>
        <dbReference type="ARBA" id="ARBA00004167"/>
    </source>
</evidence>
<dbReference type="SUPFAM" id="SSF111369">
    <property type="entry name" value="HlyD-like secretion proteins"/>
    <property type="match status" value="2"/>
</dbReference>
<evidence type="ECO:0000256" key="4">
    <source>
        <dbReference type="ARBA" id="ARBA00023136"/>
    </source>
</evidence>
<dbReference type="InterPro" id="IPR058625">
    <property type="entry name" value="MdtA-like_BSH"/>
</dbReference>
<sequence length="375" mass="40501">MEQENKKKINTKFLIALAVAVVLGGGYGVYSYQKGQKHEITDDAQIEAKFSSIIPKVSGYITEVKVKDNQWVKKGDTLVVLDNAEFLIKLQQAIAMEKGAKSQLSVAGANVLSSGSILPISEASAATVQANIGTADANIEAAKVQVRRATNDFVRYANLFKEKSITKQQYEQAEAAKETAEKQLVVLQEQRNAIVKQAKVAKSQISSTASQINVAKSQISVANANIDQALSGIENAKLQLSYTVILAPEDGQISKVNLQPGQLVQAGQSLFMLVGVQNQWVVANFKETQMNKIRPGQKVDIKVDAFPDTKLEGVVESIAPATGAKFALLPPDNASGNFVKTIQRVPVKIALSENKSEVVKLIRPGMNVEVDVNVL</sequence>
<evidence type="ECO:0000256" key="5">
    <source>
        <dbReference type="SAM" id="Coils"/>
    </source>
</evidence>
<name>A0ABV7YY11_9BACT</name>
<comment type="subcellular location">
    <subcellularLocation>
        <location evidence="1">Membrane</location>
        <topology evidence="1">Single-pass membrane protein</topology>
    </subcellularLocation>
</comment>
<accession>A0ABV7YY11</accession>